<comment type="caution">
    <text evidence="1">The sequence shown here is derived from an EMBL/GenBank/DDBJ whole genome shotgun (WGS) entry which is preliminary data.</text>
</comment>
<evidence type="ECO:0000313" key="1">
    <source>
        <dbReference type="EMBL" id="KAH7855105.1"/>
    </source>
</evidence>
<name>A0ACB7YQI4_9ERIC</name>
<organism evidence="1 2">
    <name type="scientific">Vaccinium darrowii</name>
    <dbReference type="NCBI Taxonomy" id="229202"/>
    <lineage>
        <taxon>Eukaryota</taxon>
        <taxon>Viridiplantae</taxon>
        <taxon>Streptophyta</taxon>
        <taxon>Embryophyta</taxon>
        <taxon>Tracheophyta</taxon>
        <taxon>Spermatophyta</taxon>
        <taxon>Magnoliopsida</taxon>
        <taxon>eudicotyledons</taxon>
        <taxon>Gunneridae</taxon>
        <taxon>Pentapetalae</taxon>
        <taxon>asterids</taxon>
        <taxon>Ericales</taxon>
        <taxon>Ericaceae</taxon>
        <taxon>Vaccinioideae</taxon>
        <taxon>Vaccinieae</taxon>
        <taxon>Vaccinium</taxon>
    </lineage>
</organism>
<evidence type="ECO:0000313" key="2">
    <source>
        <dbReference type="Proteomes" id="UP000828048"/>
    </source>
</evidence>
<accession>A0ACB7YQI4</accession>
<keyword evidence="2" id="KW-1185">Reference proteome</keyword>
<dbReference type="Proteomes" id="UP000828048">
    <property type="component" value="Chromosome 11"/>
</dbReference>
<proteinExistence type="predicted"/>
<gene>
    <name evidence="1" type="ORF">Vadar_021321</name>
</gene>
<sequence>MTEEMTRREDDDDSISERECHKGVKHLCETGIAKLPKKYILSEFDRPNLWKDGKPYSKFNENDIHLLPVIDFSELQGSNRPHVLKFLANACEKYGFFQLVNHGICSDVIRSMMDVSRRFFELPLEEREKYMSSDTYSPVRYGTSFNQTKDAVFCWRDFLKLMCHDHPLLSDMLPHWPSSPSDFRELVASYANENKRLFLMLMEAITESLGLITSRPNKQSTKTGGDGDQYENILEELENGSQLMVLNCYPTCPEPDLTLGMPPHSDYGFLTLLQQDDVAGLQIQFREKWVTIEPIPDSFFVIVGDHLEIFSNGRYKSVLHRAIVNSVKSRISVASLHTVPYRTVVQPSPNLINEANPRRYMDTDFSCFLEYISSCEPKKKNFLDSRKLI</sequence>
<dbReference type="EMBL" id="CM037161">
    <property type="protein sequence ID" value="KAH7855105.1"/>
    <property type="molecule type" value="Genomic_DNA"/>
</dbReference>
<reference evidence="1 2" key="1">
    <citation type="journal article" date="2021" name="Hortic Res">
        <title>High-quality reference genome and annotation aids understanding of berry development for evergreen blueberry (Vaccinium darrowii).</title>
        <authorList>
            <person name="Yu J."/>
            <person name="Hulse-Kemp A.M."/>
            <person name="Babiker E."/>
            <person name="Staton M."/>
        </authorList>
    </citation>
    <scope>NUCLEOTIDE SEQUENCE [LARGE SCALE GENOMIC DNA]</scope>
    <source>
        <strain evidence="2">cv. NJ 8807/NJ 8810</strain>
        <tissue evidence="1">Young leaf</tissue>
    </source>
</reference>
<protein>
    <submittedName>
        <fullName evidence="1">Uncharacterized protein</fullName>
    </submittedName>
</protein>